<dbReference type="InParanoid" id="F0VN32"/>
<evidence type="ECO:0000256" key="1">
    <source>
        <dbReference type="SAM" id="MobiDB-lite"/>
    </source>
</evidence>
<accession>F0VN32</accession>
<evidence type="ECO:0000313" key="2">
    <source>
        <dbReference type="EMBL" id="CBZ55128.1"/>
    </source>
</evidence>
<dbReference type="EMBL" id="LN714486">
    <property type="protein sequence ID" value="CEL69854.1"/>
    <property type="molecule type" value="Genomic_DNA"/>
</dbReference>
<feature type="region of interest" description="Disordered" evidence="1">
    <location>
        <begin position="68"/>
        <end position="95"/>
    </location>
</feature>
<dbReference type="RefSeq" id="XP_003885156.1">
    <property type="nucleotide sequence ID" value="XM_003885107.1"/>
</dbReference>
<dbReference type="GeneID" id="13446843"/>
<organism evidence="2 4">
    <name type="scientific">Neospora caninum (strain Liverpool)</name>
    <dbReference type="NCBI Taxonomy" id="572307"/>
    <lineage>
        <taxon>Eukaryota</taxon>
        <taxon>Sar</taxon>
        <taxon>Alveolata</taxon>
        <taxon>Apicomplexa</taxon>
        <taxon>Conoidasida</taxon>
        <taxon>Coccidia</taxon>
        <taxon>Eucoccidiorida</taxon>
        <taxon>Eimeriorina</taxon>
        <taxon>Sarcocystidae</taxon>
        <taxon>Neospora</taxon>
    </lineage>
</organism>
<feature type="compositionally biased region" description="Low complexity" evidence="1">
    <location>
        <begin position="695"/>
        <end position="713"/>
    </location>
</feature>
<feature type="compositionally biased region" description="Basic residues" evidence="1">
    <location>
        <begin position="551"/>
        <end position="563"/>
    </location>
</feature>
<feature type="compositionally biased region" description="Basic and acidic residues" evidence="1">
    <location>
        <begin position="459"/>
        <end position="472"/>
    </location>
</feature>
<dbReference type="Proteomes" id="UP000007494">
    <property type="component" value="Chromosome XI"/>
</dbReference>
<feature type="compositionally biased region" description="Basic and acidic residues" evidence="1">
    <location>
        <begin position="885"/>
        <end position="896"/>
    </location>
</feature>
<feature type="compositionally biased region" description="Polar residues" evidence="1">
    <location>
        <begin position="714"/>
        <end position="727"/>
    </location>
</feature>
<dbReference type="EMBL" id="FR823392">
    <property type="protein sequence ID" value="CBZ55128.1"/>
    <property type="molecule type" value="Genomic_DNA"/>
</dbReference>
<sequence>MPRASEDMPGTVAGLASWVTGFTRSEISCDSTKALAFEGISALRSSGMPALHDRQDGILLSVNRPCHLNPSPPDRMRHNLQAPYEPSGSHGSTLAQTRGGLQIPAVPRHSPDSRDWTQDGMCPVRAGVGGFSGPACRNTPGCRSSPAETFPRRSATSSSATVSLRLVSGALAPGGSKFAVENEDDSDAEAEAGCTNRQDSATCTSGASPRVLKKESVCDWPLKSAGKSSGREVSTGCLPAPFSSASVDLASRAIINLYTAAAKESTVTAGAPTLEAMDCRREHGHMNLFMWLERRKLKPTLVRSQAYDAFRMWCCSGNSSSCACAHQASVGAESPLSSSQRVQLLSPEILPPLVKASFDTVGARRIRAGCPHQWTWKGDNVIMALPPASVLASRGMQPALSEQSRPLWRRASTDDGRLQGWTEEQLEVRVAVRQRQPRASGLRGFVRRMSKKVTFSLDTPEKVRSRDGEDGGNRQWISGFVPSPVSETHATGGHLGGNGHALRTANDSWREEGRLSRQSSSGGEESSRRSSRSMSRTSDTSQDGTPSSVTRRGRSGGLSRRRRGLSPLPLLLDLLGEDEPFLSQVVLEPQLDQNDGNYSAHAVPRAVIGAAGSGWGDSALLPSGPGVPGGTSRGLYHPLDRPETLFPQARARHLRRQFFRHRSAPGGSPISWATLNGELSKYPSLLVSPPVSTPLAPAGVSTAPTSCSSSVSSRGNPESTLSGSESVSKQEDSVPCPDRGKGKKWSAVCKLRTTAPPAKGQVKNRPSRLSRFLSHWKLSPVTTLNATEREPPPPAVCCQYTLSEIDQAGRQVMELPDGLCGSQIAESGCVAPGVGRAPQFQLAGSSAEREVETERERRRFSEEARTAPRTREGTESPVFSRTPRKGVDTETIDDTRPPLAWSGAV</sequence>
<feature type="region of interest" description="Disordered" evidence="1">
    <location>
        <begin position="695"/>
        <end position="743"/>
    </location>
</feature>
<protein>
    <submittedName>
        <fullName evidence="2">Uncharacterized protein</fullName>
    </submittedName>
</protein>
<dbReference type="OrthoDB" id="331082at2759"/>
<feature type="region of interest" description="Disordered" evidence="1">
    <location>
        <begin position="457"/>
        <end position="563"/>
    </location>
</feature>
<dbReference type="eggNOG" id="ENOG502QZD0">
    <property type="taxonomic scope" value="Eukaryota"/>
</dbReference>
<name>F0VN32_NEOCL</name>
<feature type="compositionally biased region" description="Polar residues" evidence="1">
    <location>
        <begin position="539"/>
        <end position="550"/>
    </location>
</feature>
<dbReference type="VEuPathDB" id="ToxoDB:NCLIV_055530"/>
<proteinExistence type="predicted"/>
<reference evidence="4" key="3">
    <citation type="journal article" date="2012" name="PLoS Pathog.">
        <title>Comparative genomics of the apicomplexan parasites Toxoplasma gondii and Neospora caninum: Coccidia differing in host range and transmission strategy.</title>
        <authorList>
            <person name="Reid A.J."/>
            <person name="Vermont S.J."/>
            <person name="Cotton J.A."/>
            <person name="Harris D."/>
            <person name="Hill-Cawthorne G.A."/>
            <person name="Konen-Waisman S."/>
            <person name="Latham S.M."/>
            <person name="Mourier T."/>
            <person name="Norton R."/>
            <person name="Quail M.A."/>
            <person name="Sanders M."/>
            <person name="Shanmugam D."/>
            <person name="Sohal A."/>
            <person name="Wasmuth J.D."/>
            <person name="Brunk B."/>
            <person name="Grigg M.E."/>
            <person name="Howard J.C."/>
            <person name="Parkinson J."/>
            <person name="Roos D.S."/>
            <person name="Trees A.J."/>
            <person name="Berriman M."/>
            <person name="Pain A."/>
            <person name="Wastling J.M."/>
        </authorList>
    </citation>
    <scope>NUCLEOTIDE SEQUENCE [LARGE SCALE GENOMIC DNA]</scope>
    <source>
        <strain evidence="4">Liverpool</strain>
    </source>
</reference>
<dbReference type="OMA" id="SSCACAH"/>
<feature type="region of interest" description="Disordered" evidence="1">
    <location>
        <begin position="841"/>
        <end position="905"/>
    </location>
</feature>
<evidence type="ECO:0000313" key="4">
    <source>
        <dbReference type="Proteomes" id="UP000007494"/>
    </source>
</evidence>
<gene>
    <name evidence="3" type="ORF">BN1204_055530</name>
    <name evidence="2" type="ORF">NCLIV_055530</name>
</gene>
<reference evidence="3" key="4">
    <citation type="journal article" date="2015" name="PLoS ONE">
        <title>Comprehensive Evaluation of Toxoplasma gondii VEG and Neospora caninum LIV Genomes with Tachyzoite Stage Transcriptome and Proteome Defines Novel Transcript Features.</title>
        <authorList>
            <person name="Ramaprasad A."/>
            <person name="Mourier T."/>
            <person name="Naeem R."/>
            <person name="Malas T.B."/>
            <person name="Moussa E."/>
            <person name="Panigrahi A."/>
            <person name="Vermont S.J."/>
            <person name="Otto T.D."/>
            <person name="Wastling J."/>
            <person name="Pain A."/>
        </authorList>
    </citation>
    <scope>NUCLEOTIDE SEQUENCE</scope>
    <source>
        <strain evidence="3">Liverpool</strain>
    </source>
</reference>
<reference evidence="2" key="2">
    <citation type="submission" date="2011-03" db="EMBL/GenBank/DDBJ databases">
        <title>Comparative genomics and transcriptomics of Neospora caninum and Toxoplasma gondii.</title>
        <authorList>
            <person name="Reid A.J."/>
            <person name="Sohal A."/>
            <person name="Harris D."/>
            <person name="Quail M."/>
            <person name="Sanders M."/>
            <person name="Berriman M."/>
            <person name="Wastling J.M."/>
            <person name="Pain A."/>
        </authorList>
    </citation>
    <scope>NUCLEOTIDE SEQUENCE</scope>
    <source>
        <strain evidence="2">Liverpool</strain>
    </source>
</reference>
<evidence type="ECO:0000313" key="3">
    <source>
        <dbReference type="EMBL" id="CEL69854.1"/>
    </source>
</evidence>
<reference evidence="2" key="1">
    <citation type="submission" date="2011-02" db="EMBL/GenBank/DDBJ databases">
        <authorList>
            <person name="Aslett M."/>
        </authorList>
    </citation>
    <scope>NUCLEOTIDE SEQUENCE</scope>
    <source>
        <strain evidence="2">Liverpool</strain>
    </source>
</reference>
<feature type="compositionally biased region" description="Basic and acidic residues" evidence="1">
    <location>
        <begin position="847"/>
        <end position="874"/>
    </location>
</feature>
<keyword evidence="4" id="KW-1185">Reference proteome</keyword>
<dbReference type="AlphaFoldDB" id="F0VN32"/>